<dbReference type="Proteomes" id="UP000827460">
    <property type="component" value="Segment"/>
</dbReference>
<name>A0AAE8YXB2_9CAUD</name>
<proteinExistence type="predicted"/>
<evidence type="ECO:0000313" key="1">
    <source>
        <dbReference type="EMBL" id="UGO50749.1"/>
    </source>
</evidence>
<protein>
    <submittedName>
        <fullName evidence="1">Uncharacterized protein</fullName>
    </submittedName>
</protein>
<dbReference type="EMBL" id="OK499991">
    <property type="protein sequence ID" value="UGO50749.1"/>
    <property type="molecule type" value="Genomic_DNA"/>
</dbReference>
<keyword evidence="2" id="KW-1185">Reference proteome</keyword>
<sequence length="137" mass="16298">MNWLTKKVRDWLGITKLKSEYDLLYKTHKKLLEEYNTLNRKYSTIVANTESTISINKGLRERNEFILKNFKIAVDHYPRGNESWAVVCIEGKPEYVRLINLSRADVREIAYYLKQFDRDSRIVDSPVAFLKTDFFKL</sequence>
<reference evidence="1" key="1">
    <citation type="submission" date="2021-10" db="EMBL/GenBank/DDBJ databases">
        <authorList>
            <person name="Lavering E.D."/>
            <person name="James R."/>
            <person name="Fairholm J.D."/>
            <person name="Ogilvie B.H."/>
            <person name="Thurgood T.L."/>
            <person name="Robison R.A."/>
            <person name="Grose J.H."/>
        </authorList>
    </citation>
    <scope>NUCLEOTIDE SEQUENCE</scope>
</reference>
<gene>
    <name evidence="1" type="ORF">SOPHRITA_158</name>
</gene>
<accession>A0AAE8YXB2</accession>
<organism evidence="1 2">
    <name type="scientific">Bacillus phage vB_BanS_Sophrita</name>
    <dbReference type="NCBI Taxonomy" id="2894790"/>
    <lineage>
        <taxon>Viruses</taxon>
        <taxon>Duplodnaviria</taxon>
        <taxon>Heunggongvirae</taxon>
        <taxon>Uroviricota</taxon>
        <taxon>Caudoviricetes</taxon>
        <taxon>Joanripponvirinae</taxon>
        <taxon>Sophritavirus</taxon>
        <taxon>Sophritavirus sophrita</taxon>
    </lineage>
</organism>
<evidence type="ECO:0000313" key="2">
    <source>
        <dbReference type="Proteomes" id="UP000827460"/>
    </source>
</evidence>